<dbReference type="GO" id="GO:0005345">
    <property type="term" value="F:purine nucleobase transmembrane transporter activity"/>
    <property type="evidence" value="ECO:0007669"/>
    <property type="project" value="TreeGrafter"/>
</dbReference>
<accession>A0A017H5N7</accession>
<comment type="subcellular location">
    <subcellularLocation>
        <location evidence="1 8">Cell membrane</location>
        <topology evidence="1 8">Multi-pass membrane protein</topology>
    </subcellularLocation>
</comment>
<dbReference type="RefSeq" id="WP_005957440.1">
    <property type="nucleotide sequence ID" value="NZ_AOJP01000005.1"/>
</dbReference>
<dbReference type="GO" id="GO:0005886">
    <property type="term" value="C:plasma membrane"/>
    <property type="evidence" value="ECO:0007669"/>
    <property type="project" value="UniProtKB-SubCell"/>
</dbReference>
<proteinExistence type="inferred from homology"/>
<evidence type="ECO:0000256" key="3">
    <source>
        <dbReference type="ARBA" id="ARBA00022448"/>
    </source>
</evidence>
<dbReference type="PANTHER" id="PTHR43337">
    <property type="entry name" value="XANTHINE/URACIL PERMEASE C887.17-RELATED"/>
    <property type="match status" value="1"/>
</dbReference>
<evidence type="ECO:0000256" key="1">
    <source>
        <dbReference type="ARBA" id="ARBA00004651"/>
    </source>
</evidence>
<gene>
    <name evidence="9" type="ORF">C095_11325</name>
</gene>
<dbReference type="GeneID" id="75074746"/>
<keyword evidence="6 8" id="KW-1133">Transmembrane helix</keyword>
<evidence type="ECO:0000256" key="5">
    <source>
        <dbReference type="ARBA" id="ARBA00022692"/>
    </source>
</evidence>
<dbReference type="Pfam" id="PF00860">
    <property type="entry name" value="Xan_ur_permease"/>
    <property type="match status" value="1"/>
</dbReference>
<organism evidence="9 10">
    <name type="scientific">Fusobacterium necrophorum subsp. funduliforme B35</name>
    <dbReference type="NCBI Taxonomy" id="1226633"/>
    <lineage>
        <taxon>Bacteria</taxon>
        <taxon>Fusobacteriati</taxon>
        <taxon>Fusobacteriota</taxon>
        <taxon>Fusobacteriia</taxon>
        <taxon>Fusobacteriales</taxon>
        <taxon>Fusobacteriaceae</taxon>
        <taxon>Fusobacterium</taxon>
    </lineage>
</organism>
<dbReference type="PANTHER" id="PTHR43337:SF1">
    <property type="entry name" value="XANTHINE_URACIL PERMEASE C887.17-RELATED"/>
    <property type="match status" value="1"/>
</dbReference>
<evidence type="ECO:0000313" key="10">
    <source>
        <dbReference type="Proteomes" id="UP000031184"/>
    </source>
</evidence>
<dbReference type="OrthoDB" id="9808458at2"/>
<keyword evidence="3 8" id="KW-0813">Transport</keyword>
<evidence type="ECO:0000256" key="7">
    <source>
        <dbReference type="ARBA" id="ARBA00023136"/>
    </source>
</evidence>
<protein>
    <submittedName>
        <fullName evidence="9">Guanine permease</fullName>
    </submittedName>
</protein>
<dbReference type="InterPro" id="IPR006043">
    <property type="entry name" value="NCS2"/>
</dbReference>
<reference evidence="9 10" key="1">
    <citation type="submission" date="2013-08" db="EMBL/GenBank/DDBJ databases">
        <title>An opportunistic ruminal bacterium that causes liver abscesses in cattle.</title>
        <authorList>
            <person name="Benahmed F.H."/>
            <person name="Rasmussen M."/>
            <person name="Harbottle H."/>
            <person name="Soppet D."/>
            <person name="Nagaraja T.G."/>
            <person name="Davidson M."/>
        </authorList>
    </citation>
    <scope>NUCLEOTIDE SEQUENCE [LARGE SCALE GENOMIC DNA]</scope>
    <source>
        <strain evidence="9 10">B35</strain>
    </source>
</reference>
<comment type="similarity">
    <text evidence="2 8">Belongs to the nucleobase:cation symporter-2 (NCS2) (TC 2.A.40) family. Azg-like subfamily.</text>
</comment>
<dbReference type="InterPro" id="IPR026033">
    <property type="entry name" value="Azg-like_bact_archaea"/>
</dbReference>
<dbReference type="Proteomes" id="UP000031184">
    <property type="component" value="Unassembled WGS sequence"/>
</dbReference>
<evidence type="ECO:0000256" key="4">
    <source>
        <dbReference type="ARBA" id="ARBA00022475"/>
    </source>
</evidence>
<dbReference type="PATRIC" id="fig|1226633.4.peg.2297"/>
<dbReference type="InterPro" id="IPR045018">
    <property type="entry name" value="Azg-like"/>
</dbReference>
<name>A0A017H5N7_9FUSO</name>
<evidence type="ECO:0000313" key="9">
    <source>
        <dbReference type="EMBL" id="KID48297.1"/>
    </source>
</evidence>
<evidence type="ECO:0000256" key="6">
    <source>
        <dbReference type="ARBA" id="ARBA00022989"/>
    </source>
</evidence>
<comment type="caution">
    <text evidence="9">The sequence shown here is derived from an EMBL/GenBank/DDBJ whole genome shotgun (WGS) entry which is preliminary data.</text>
</comment>
<evidence type="ECO:0000256" key="8">
    <source>
        <dbReference type="PIRNR" id="PIRNR005353"/>
    </source>
</evidence>
<dbReference type="EMBL" id="AUZI01000027">
    <property type="protein sequence ID" value="KID48297.1"/>
    <property type="molecule type" value="Genomic_DNA"/>
</dbReference>
<keyword evidence="5 8" id="KW-0812">Transmembrane</keyword>
<dbReference type="AlphaFoldDB" id="A0A017H5N7"/>
<keyword evidence="7 8" id="KW-0472">Membrane</keyword>
<sequence>MENQGFLDKYFKLSERGSTVRNEVIGGITTFLAMAYIIFVNPSILSLTGMDKGALITVTCLATALGTFISGVWANAPFGLAPGMGLNAFFTFTLVMDKGVTWETALGIVFLSGCFFFILSLGGIRERIADCIPLSIKIAVGAGIGLFITLIGLKNMGLVVKNEATLVGLGVLGPEVLIGIAGLFIAVILEIKRVKGGILIGILSSTVLAFIFHKVEMPSSFVSLPPSMAPIFMKLDIKSAFQLSLMGPIFSFMFVDLFDSLGTLISCSKEIGLVEKDGKIKGFGKMLYTDVASTIFGAVMGTSTVTTFVESSAGIAAGARTGLASVVTAILFVLSLIFAPLVGVVPGYATASALIIVGVYMFKNVRFLDFNDLKTLVPAFIIIIMMPLTYSISIGLSLGFIAYIVIHVLTGEFKALNLPLVFVGVLSFINLVI</sequence>
<dbReference type="PIRSF" id="PIRSF005353">
    <property type="entry name" value="PbuG"/>
    <property type="match status" value="1"/>
</dbReference>
<keyword evidence="4 8" id="KW-1003">Cell membrane</keyword>
<evidence type="ECO:0000256" key="2">
    <source>
        <dbReference type="ARBA" id="ARBA00005697"/>
    </source>
</evidence>